<proteinExistence type="predicted"/>
<feature type="transmembrane region" description="Helical" evidence="1">
    <location>
        <begin position="172"/>
        <end position="190"/>
    </location>
</feature>
<name>A0ABX8W6Q5_9LACO</name>
<keyword evidence="1" id="KW-0812">Transmembrane</keyword>
<dbReference type="RefSeq" id="WP_220220995.1">
    <property type="nucleotide sequence ID" value="NZ_CP048268.1"/>
</dbReference>
<dbReference type="Proteomes" id="UP000826550">
    <property type="component" value="Chromosome"/>
</dbReference>
<evidence type="ECO:0000313" key="3">
    <source>
        <dbReference type="Proteomes" id="UP000826550"/>
    </source>
</evidence>
<protein>
    <submittedName>
        <fullName evidence="2">Uncharacterized protein</fullName>
    </submittedName>
</protein>
<organism evidence="2 3">
    <name type="scientific">Lactobacillus panisapium</name>
    <dbReference type="NCBI Taxonomy" id="2012495"/>
    <lineage>
        <taxon>Bacteria</taxon>
        <taxon>Bacillati</taxon>
        <taxon>Bacillota</taxon>
        <taxon>Bacilli</taxon>
        <taxon>Lactobacillales</taxon>
        <taxon>Lactobacillaceae</taxon>
        <taxon>Lactobacillus</taxon>
    </lineage>
</organism>
<feature type="transmembrane region" description="Helical" evidence="1">
    <location>
        <begin position="7"/>
        <end position="25"/>
    </location>
</feature>
<feature type="transmembrane region" description="Helical" evidence="1">
    <location>
        <begin position="210"/>
        <end position="230"/>
    </location>
</feature>
<sequence length="237" mass="26287">MRRFASIILRLVFIVFIGAAGFLLFESPATINVQNVPKVARSVIKKNVDKSGDTNLKGTLKLAKDFGVENKVLEQLPSKYHRDLSYVDLYNLSVSYQENGELTAKNLKLPEKNEVQKAVNYLILQRVNKGLSDNSKQVNNSINIFHYFLFGAILILALAALLVLFGQSWASIALLIAAVGSFGALQYYLNQLVQYLQSELDPGISLITSSMLWLGLAISVVVAIIWPLGLKLTKKKD</sequence>
<keyword evidence="1" id="KW-0472">Membrane</keyword>
<keyword evidence="3" id="KW-1185">Reference proteome</keyword>
<evidence type="ECO:0000313" key="2">
    <source>
        <dbReference type="EMBL" id="QYN52605.1"/>
    </source>
</evidence>
<evidence type="ECO:0000256" key="1">
    <source>
        <dbReference type="SAM" id="Phobius"/>
    </source>
</evidence>
<keyword evidence="1" id="KW-1133">Transmembrane helix</keyword>
<gene>
    <name evidence="2" type="ORF">GYM71_03935</name>
</gene>
<feature type="transmembrane region" description="Helical" evidence="1">
    <location>
        <begin position="144"/>
        <end position="165"/>
    </location>
</feature>
<reference evidence="2 3" key="1">
    <citation type="submission" date="2020-01" db="EMBL/GenBank/DDBJ databases">
        <title>Vast differences in strain-level diversity in the gut microbiota of two closely related honey bee species.</title>
        <authorList>
            <person name="Ellegaard K.M."/>
            <person name="Suenami S."/>
            <person name="Miyazaki R."/>
            <person name="Engel P."/>
        </authorList>
    </citation>
    <scope>NUCLEOTIDE SEQUENCE [LARGE SCALE GENOMIC DNA]</scope>
    <source>
        <strain evidence="2 3">ESL0416</strain>
    </source>
</reference>
<dbReference type="EMBL" id="CP048268">
    <property type="protein sequence ID" value="QYN52605.1"/>
    <property type="molecule type" value="Genomic_DNA"/>
</dbReference>
<accession>A0ABX8W6Q5</accession>